<dbReference type="EMBL" id="LR796219">
    <property type="protein sequence ID" value="CAB4128181.1"/>
    <property type="molecule type" value="Genomic_DNA"/>
</dbReference>
<gene>
    <name evidence="1" type="ORF">UFOVP104_21</name>
</gene>
<name>A0A6J5L1J6_9CAUD</name>
<protein>
    <submittedName>
        <fullName evidence="1">Uncharacterized protein</fullName>
    </submittedName>
</protein>
<reference evidence="1" key="1">
    <citation type="submission" date="2020-04" db="EMBL/GenBank/DDBJ databases">
        <authorList>
            <person name="Chiriac C."/>
            <person name="Salcher M."/>
            <person name="Ghai R."/>
            <person name="Kavagutti S V."/>
        </authorList>
    </citation>
    <scope>NUCLEOTIDE SEQUENCE</scope>
</reference>
<accession>A0A6J5L1J6</accession>
<proteinExistence type="predicted"/>
<sequence length="73" mass="8792">MGASGKAYIHFRCEEEYYNSINEENKLNFEIQKVEIEGVDYSHDELWNKLKSESVKSYKKLKEREFKLNNKIK</sequence>
<evidence type="ECO:0000313" key="1">
    <source>
        <dbReference type="EMBL" id="CAB4128181.1"/>
    </source>
</evidence>
<organism evidence="1">
    <name type="scientific">uncultured Caudovirales phage</name>
    <dbReference type="NCBI Taxonomy" id="2100421"/>
    <lineage>
        <taxon>Viruses</taxon>
        <taxon>Duplodnaviria</taxon>
        <taxon>Heunggongvirae</taxon>
        <taxon>Uroviricota</taxon>
        <taxon>Caudoviricetes</taxon>
        <taxon>Peduoviridae</taxon>
        <taxon>Maltschvirus</taxon>
        <taxon>Maltschvirus maltsch</taxon>
    </lineage>
</organism>